<dbReference type="NCBIfam" id="TIGR01668">
    <property type="entry name" value="YqeG_hyp_ppase"/>
    <property type="match status" value="1"/>
</dbReference>
<dbReference type="InterPro" id="IPR010021">
    <property type="entry name" value="PGPP1/Gep4"/>
</dbReference>
<evidence type="ECO:0000313" key="2">
    <source>
        <dbReference type="Proteomes" id="UP000077589"/>
    </source>
</evidence>
<accession>A0A1A9RJM6</accession>
<dbReference type="PANTHER" id="PTHR35788">
    <property type="entry name" value="EXPORTED PROTEIN-RELATED"/>
    <property type="match status" value="1"/>
</dbReference>
<dbReference type="EMBL" id="LXSG01000033">
    <property type="protein sequence ID" value="OAM18579.1"/>
    <property type="molecule type" value="Genomic_DNA"/>
</dbReference>
<protein>
    <recommendedName>
        <fullName evidence="3">YqeG family HAD IIIA-type phosphatase</fullName>
    </recommendedName>
</protein>
<dbReference type="Gene3D" id="3.40.50.1000">
    <property type="entry name" value="HAD superfamily/HAD-like"/>
    <property type="match status" value="1"/>
</dbReference>
<dbReference type="Pfam" id="PF13242">
    <property type="entry name" value="Hydrolase_like"/>
    <property type="match status" value="1"/>
</dbReference>
<gene>
    <name evidence="1" type="ORF">A7P90_06545</name>
</gene>
<evidence type="ECO:0008006" key="3">
    <source>
        <dbReference type="Google" id="ProtNLM"/>
    </source>
</evidence>
<dbReference type="GO" id="GO:0008962">
    <property type="term" value="F:phosphatidylglycerophosphatase activity"/>
    <property type="evidence" value="ECO:0007669"/>
    <property type="project" value="InterPro"/>
</dbReference>
<dbReference type="NCBIfam" id="TIGR01662">
    <property type="entry name" value="HAD-SF-IIIA"/>
    <property type="match status" value="1"/>
</dbReference>
<organism evidence="1 2">
    <name type="scientific">Eikenella corrodens</name>
    <dbReference type="NCBI Taxonomy" id="539"/>
    <lineage>
        <taxon>Bacteria</taxon>
        <taxon>Pseudomonadati</taxon>
        <taxon>Pseudomonadota</taxon>
        <taxon>Betaproteobacteria</taxon>
        <taxon>Neisseriales</taxon>
        <taxon>Neisseriaceae</taxon>
        <taxon>Eikenella</taxon>
    </lineage>
</organism>
<sequence length="451" mass="51978">MFKVFYPYTYINSVFSPDYENLFQQGYRALIFDIDNTLVHHGSEVTQEIIDLFEMLHQIGFRTLLLSNNNAKRIAPFAETLNTLFIADAHKPNSLNYMKALDLLEITSQQALVVGDQIFTDILGANRAGIASILVRFLQKDPNEPIGKKRQLEKLILACFQYSRYKNRIEIKPKEAIVRRRNFSDINSLFYQISCYKEIAKRYVSDLRAKTRFARFRNIEKLPVLIYSHSSNIIRNGPGIDPISQQNKAVNLALASEKINGIVIKPNEIFSFWHLVGKTSVRKGYKEGRVISKGKLKMGVGGGLCNLANTLNLLVLHSPLEIIELHTHSDALDPSAERNRVPFSSGTSVSYNYIDYRFKNNTPHDMQILVWCENGELKAELRSTVPVEYRYQLIEENHCFVKRGSSYYRHSEIYQQIICLKTDKVLAQKLIWKNRSKVMYDPCLIPKELIK</sequence>
<name>A0A1A9RJM6_EIKCO</name>
<dbReference type="RefSeq" id="WP_064087760.1">
    <property type="nucleotide sequence ID" value="NZ_LXSG01000033.1"/>
</dbReference>
<dbReference type="InterPro" id="IPR006549">
    <property type="entry name" value="HAD-SF_hydro_IIIA"/>
</dbReference>
<dbReference type="SUPFAM" id="SSF56784">
    <property type="entry name" value="HAD-like"/>
    <property type="match status" value="1"/>
</dbReference>
<dbReference type="Proteomes" id="UP000077589">
    <property type="component" value="Unassembled WGS sequence"/>
</dbReference>
<comment type="caution">
    <text evidence="1">The sequence shown here is derived from an EMBL/GenBank/DDBJ whole genome shotgun (WGS) entry which is preliminary data.</text>
</comment>
<proteinExistence type="predicted"/>
<dbReference type="InterPro" id="IPR023214">
    <property type="entry name" value="HAD_sf"/>
</dbReference>
<evidence type="ECO:0000313" key="1">
    <source>
        <dbReference type="EMBL" id="OAM18579.1"/>
    </source>
</evidence>
<dbReference type="AlphaFoldDB" id="A0A1A9RJM6"/>
<reference evidence="2" key="1">
    <citation type="submission" date="2016-05" db="EMBL/GenBank/DDBJ databases">
        <title>Draft genome of Corynebacterium afermentans subsp. afermentans LCDC 88199T.</title>
        <authorList>
            <person name="Bernier A.-M."/>
            <person name="Bernard K."/>
        </authorList>
    </citation>
    <scope>NUCLEOTIDE SEQUENCE [LARGE SCALE GENOMIC DNA]</scope>
    <source>
        <strain evidence="2">NML04-0072</strain>
    </source>
</reference>
<dbReference type="PANTHER" id="PTHR35788:SF1">
    <property type="entry name" value="EXPORTED PROTEIN"/>
    <property type="match status" value="1"/>
</dbReference>
<dbReference type="InterPro" id="IPR036412">
    <property type="entry name" value="HAD-like_sf"/>
</dbReference>
<dbReference type="Pfam" id="PF04294">
    <property type="entry name" value="VanW"/>
    <property type="match status" value="1"/>
</dbReference>
<dbReference type="InterPro" id="IPR052913">
    <property type="entry name" value="Glycopeptide_resist_protein"/>
</dbReference>
<dbReference type="InterPro" id="IPR007391">
    <property type="entry name" value="Vancomycin_resist_VanW"/>
</dbReference>
<dbReference type="OrthoDB" id="9797191at2"/>